<evidence type="ECO:0000313" key="2">
    <source>
        <dbReference type="EMBL" id="AZN39864.1"/>
    </source>
</evidence>
<proteinExistence type="predicted"/>
<dbReference type="OrthoDB" id="2377160at2"/>
<organism evidence="2 3">
    <name type="scientific">Paenibacillus albus</name>
    <dbReference type="NCBI Taxonomy" id="2495582"/>
    <lineage>
        <taxon>Bacteria</taxon>
        <taxon>Bacillati</taxon>
        <taxon>Bacillota</taxon>
        <taxon>Bacilli</taxon>
        <taxon>Bacillales</taxon>
        <taxon>Paenibacillaceae</taxon>
        <taxon>Paenibacillus</taxon>
    </lineage>
</organism>
<protein>
    <submittedName>
        <fullName evidence="2">Uncharacterized protein</fullName>
    </submittedName>
</protein>
<keyword evidence="1" id="KW-1133">Transmembrane helix</keyword>
<keyword evidence="1" id="KW-0472">Membrane</keyword>
<feature type="transmembrane region" description="Helical" evidence="1">
    <location>
        <begin position="6"/>
        <end position="26"/>
    </location>
</feature>
<dbReference type="RefSeq" id="WP_126014864.1">
    <property type="nucleotide sequence ID" value="NZ_CP034437.1"/>
</dbReference>
<dbReference type="AlphaFoldDB" id="A0A3S9A2J1"/>
<evidence type="ECO:0000313" key="3">
    <source>
        <dbReference type="Proteomes" id="UP000272528"/>
    </source>
</evidence>
<accession>A0A3S9A2J1</accession>
<sequence>MAYFLSFYFGIQLMIVIAAVAGTLWYRRRRLAQRSNQPPRGFQRTDEIFIDPTTGIKQQVWFNPRTGERFYQTIES</sequence>
<keyword evidence="3" id="KW-1185">Reference proteome</keyword>
<name>A0A3S9A2J1_9BACL</name>
<keyword evidence="1" id="KW-0812">Transmembrane</keyword>
<dbReference type="EMBL" id="CP034437">
    <property type="protein sequence ID" value="AZN39864.1"/>
    <property type="molecule type" value="Genomic_DNA"/>
</dbReference>
<evidence type="ECO:0000256" key="1">
    <source>
        <dbReference type="SAM" id="Phobius"/>
    </source>
</evidence>
<dbReference type="KEGG" id="palb:EJC50_09545"/>
<reference evidence="3" key="1">
    <citation type="submission" date="2018-12" db="EMBL/GenBank/DDBJ databases">
        <title>Genome sequence of Peanibacillus sp.</title>
        <authorList>
            <person name="Subramani G."/>
            <person name="Srinivasan S."/>
            <person name="Kim M.K."/>
        </authorList>
    </citation>
    <scope>NUCLEOTIDE SEQUENCE [LARGE SCALE GENOMIC DNA]</scope>
    <source>
        <strain evidence="3">18JY67-1</strain>
    </source>
</reference>
<dbReference type="Proteomes" id="UP000272528">
    <property type="component" value="Chromosome"/>
</dbReference>
<gene>
    <name evidence="2" type="ORF">EJC50_09545</name>
</gene>